<dbReference type="AlphaFoldDB" id="A0AAN7HK02"/>
<proteinExistence type="predicted"/>
<dbReference type="GeneID" id="89949844"/>
<accession>A0AAN7HK02</accession>
<protein>
    <submittedName>
        <fullName evidence="2">NRPS-like protein biosynthetic cluster</fullName>
    </submittedName>
</protein>
<dbReference type="RefSeq" id="XP_064676655.1">
    <property type="nucleotide sequence ID" value="XM_064825437.1"/>
</dbReference>
<dbReference type="EMBL" id="JASEJX010000034">
    <property type="protein sequence ID" value="KAK4509989.1"/>
    <property type="molecule type" value="Genomic_DNA"/>
</dbReference>
<name>A0AAN7HK02_9FUNG</name>
<dbReference type="Proteomes" id="UP001304243">
    <property type="component" value="Unassembled WGS sequence"/>
</dbReference>
<evidence type="ECO:0000313" key="3">
    <source>
        <dbReference type="Proteomes" id="UP001304243"/>
    </source>
</evidence>
<comment type="caution">
    <text evidence="2">The sequence shown here is derived from an EMBL/GenBank/DDBJ whole genome shotgun (WGS) entry which is preliminary data.</text>
</comment>
<feature type="region of interest" description="Disordered" evidence="1">
    <location>
        <begin position="84"/>
        <end position="122"/>
    </location>
</feature>
<organism evidence="2 3">
    <name type="scientific">Mucor velutinosus</name>
    <dbReference type="NCBI Taxonomy" id="708070"/>
    <lineage>
        <taxon>Eukaryota</taxon>
        <taxon>Fungi</taxon>
        <taxon>Fungi incertae sedis</taxon>
        <taxon>Mucoromycota</taxon>
        <taxon>Mucoromycotina</taxon>
        <taxon>Mucoromycetes</taxon>
        <taxon>Mucorales</taxon>
        <taxon>Mucorineae</taxon>
        <taxon>Mucoraceae</taxon>
        <taxon>Mucor</taxon>
    </lineage>
</organism>
<keyword evidence="3" id="KW-1185">Reference proteome</keyword>
<evidence type="ECO:0000313" key="2">
    <source>
        <dbReference type="EMBL" id="KAK4509989.1"/>
    </source>
</evidence>
<reference evidence="2 3" key="1">
    <citation type="submission" date="2022-11" db="EMBL/GenBank/DDBJ databases">
        <title>Mucor velutinosus strain NIH1002 WGS.</title>
        <authorList>
            <person name="Subramanian P."/>
            <person name="Mullikin J.C."/>
            <person name="Segre J.A."/>
            <person name="Zelazny A.M."/>
        </authorList>
    </citation>
    <scope>NUCLEOTIDE SEQUENCE [LARGE SCALE GENOMIC DNA]</scope>
    <source>
        <strain evidence="2 3">NIH1002</strain>
    </source>
</reference>
<evidence type="ECO:0000256" key="1">
    <source>
        <dbReference type="SAM" id="MobiDB-lite"/>
    </source>
</evidence>
<sequence>MMAMRSEISQQGVQLNVLNDGFRQQFMSPLEDAGSDLATRSILDPTYRSQGQSFSCGEIQRNAPAFAQTMQWGICTRFDTRTAQIAQEEAPPHSKEGLGGYTDDASEYPALECPNNISQTPK</sequence>
<gene>
    <name evidence="2" type="ORF">ATC70_006158</name>
</gene>